<name>A0A318KXE6_9FIRM</name>
<dbReference type="InterPro" id="IPR000169">
    <property type="entry name" value="Pept_cys_AS"/>
</dbReference>
<evidence type="ECO:0000256" key="4">
    <source>
        <dbReference type="PIRNR" id="PIRNR005700"/>
    </source>
</evidence>
<comment type="caution">
    <text evidence="6">The sequence shown here is derived from an EMBL/GenBank/DDBJ whole genome shotgun (WGS) entry which is preliminary data.</text>
</comment>
<keyword evidence="1 4" id="KW-0645">Protease</keyword>
<dbReference type="PANTHER" id="PTHR10363">
    <property type="entry name" value="BLEOMYCIN HYDROLASE"/>
    <property type="match status" value="1"/>
</dbReference>
<dbReference type="RefSeq" id="WP_022936483.1">
    <property type="nucleotide sequence ID" value="NZ_CABKRQ010000001.1"/>
</dbReference>
<evidence type="ECO:0000256" key="3">
    <source>
        <dbReference type="ARBA" id="ARBA00022807"/>
    </source>
</evidence>
<accession>A0A318KXE6</accession>
<reference evidence="6 7" key="1">
    <citation type="submission" date="2018-05" db="EMBL/GenBank/DDBJ databases">
        <title>Genomic Encyclopedia of Type Strains, Phase IV (KMG-IV): sequencing the most valuable type-strain genomes for metagenomic binning, comparative biology and taxonomic classification.</title>
        <authorList>
            <person name="Goeker M."/>
        </authorList>
    </citation>
    <scope>NUCLEOTIDE SEQUENCE [LARGE SCALE GENOMIC DNA]</scope>
    <source>
        <strain evidence="6 7">JC118</strain>
    </source>
</reference>
<dbReference type="InterPro" id="IPR004134">
    <property type="entry name" value="Peptidase_C1B"/>
</dbReference>
<dbReference type="PIRSF" id="PIRSF005700">
    <property type="entry name" value="PepC"/>
    <property type="match status" value="1"/>
</dbReference>
<proteinExistence type="inferred from homology"/>
<feature type="active site" evidence="5">
    <location>
        <position position="72"/>
    </location>
</feature>
<dbReference type="Pfam" id="PF03051">
    <property type="entry name" value="Peptidase_C1_2"/>
    <property type="match status" value="1"/>
</dbReference>
<dbReference type="EMBL" id="QJKH01000001">
    <property type="protein sequence ID" value="PXX81568.1"/>
    <property type="molecule type" value="Genomic_DNA"/>
</dbReference>
<dbReference type="STRING" id="1034346.GCA_000313565_00175"/>
<dbReference type="Proteomes" id="UP000247612">
    <property type="component" value="Unassembled WGS sequence"/>
</dbReference>
<keyword evidence="7" id="KW-1185">Reference proteome</keyword>
<comment type="similarity">
    <text evidence="4">Belongs to the peptidase C1 family.</text>
</comment>
<feature type="active site" evidence="5">
    <location>
        <position position="383"/>
    </location>
</feature>
<gene>
    <name evidence="6" type="ORF">DES51_101178</name>
</gene>
<dbReference type="PROSITE" id="PS00639">
    <property type="entry name" value="THIOL_PROTEASE_HIS"/>
    <property type="match status" value="1"/>
</dbReference>
<keyword evidence="4" id="KW-0031">Aminopeptidase</keyword>
<dbReference type="GO" id="GO:0043418">
    <property type="term" value="P:homocysteine catabolic process"/>
    <property type="evidence" value="ECO:0007669"/>
    <property type="project" value="TreeGrafter"/>
</dbReference>
<keyword evidence="2 4" id="KW-0378">Hydrolase</keyword>
<dbReference type="CDD" id="cd00585">
    <property type="entry name" value="Peptidase_C1B"/>
    <property type="match status" value="1"/>
</dbReference>
<dbReference type="GO" id="GO:0006508">
    <property type="term" value="P:proteolysis"/>
    <property type="evidence" value="ECO:0007669"/>
    <property type="project" value="UniProtKB-KW"/>
</dbReference>
<evidence type="ECO:0000313" key="7">
    <source>
        <dbReference type="Proteomes" id="UP000247612"/>
    </source>
</evidence>
<keyword evidence="3 4" id="KW-0788">Thiol protease</keyword>
<sequence>MKKARMIDKELLDKCKKMTAEDSMMRSLGCALSKTDLMDAAYDANAGRKLTMDFSIDLCSSKVTNQKSSGRCWIFAAMNVLREAAAKNCGMESMELSQNYIAFWDKFEKINYFLEAILDSAELPVGNRTLDWLLQGLNDGGQWDMIADLVKKYGVVPKTAMPETYQSSNTAAMNQMLNTKLREDAAELRALVHEGKPTEARKEEMLCEMYRALCICFGNPPESFDFDYRDKDKNYHSQHLTPQEFYKQYVKLDLSDYVSVINAPTEDKPFGHCYTVKYLGNLVEGSVRYLNVEMNELKDLVIKQMKDGELVWFGSDCSKYADRTFGIWDQDSFALGEMLGGLSFQMSKAQRLDYRDSAMNHAMVLTGVNLDASGKPNRWKIENSWGEDKGVKGYFVASDHWFNEFTYQVVINKKYLNEAQLAALSQEPKELEPWDPMGSLAV</sequence>
<evidence type="ECO:0000256" key="1">
    <source>
        <dbReference type="ARBA" id="ARBA00022670"/>
    </source>
</evidence>
<dbReference type="InterPro" id="IPR025660">
    <property type="entry name" value="Pept_his_AS"/>
</dbReference>
<dbReference type="PANTHER" id="PTHR10363:SF2">
    <property type="entry name" value="BLEOMYCIN HYDROLASE"/>
    <property type="match status" value="1"/>
</dbReference>
<feature type="active site" evidence="5">
    <location>
        <position position="361"/>
    </location>
</feature>
<organism evidence="6 7">
    <name type="scientific">Dielma fastidiosa</name>
    <dbReference type="NCBI Taxonomy" id="1034346"/>
    <lineage>
        <taxon>Bacteria</taxon>
        <taxon>Bacillati</taxon>
        <taxon>Bacillota</taxon>
        <taxon>Erysipelotrichia</taxon>
        <taxon>Erysipelotrichales</taxon>
        <taxon>Erysipelotrichaceae</taxon>
        <taxon>Dielma</taxon>
    </lineage>
</organism>
<evidence type="ECO:0000256" key="2">
    <source>
        <dbReference type="ARBA" id="ARBA00022801"/>
    </source>
</evidence>
<evidence type="ECO:0000313" key="6">
    <source>
        <dbReference type="EMBL" id="PXX81568.1"/>
    </source>
</evidence>
<dbReference type="SUPFAM" id="SSF54001">
    <property type="entry name" value="Cysteine proteinases"/>
    <property type="match status" value="1"/>
</dbReference>
<dbReference type="Gene3D" id="3.90.70.10">
    <property type="entry name" value="Cysteine proteinases"/>
    <property type="match status" value="1"/>
</dbReference>
<dbReference type="GO" id="GO:0005737">
    <property type="term" value="C:cytoplasm"/>
    <property type="evidence" value="ECO:0007669"/>
    <property type="project" value="TreeGrafter"/>
</dbReference>
<dbReference type="AlphaFoldDB" id="A0A318KXE6"/>
<protein>
    <recommendedName>
        <fullName evidence="4">Aminopeptidase</fullName>
    </recommendedName>
</protein>
<dbReference type="PROSITE" id="PS00139">
    <property type="entry name" value="THIOL_PROTEASE_CYS"/>
    <property type="match status" value="1"/>
</dbReference>
<dbReference type="GO" id="GO:0070005">
    <property type="term" value="F:cysteine-type aminopeptidase activity"/>
    <property type="evidence" value="ECO:0007669"/>
    <property type="project" value="InterPro"/>
</dbReference>
<dbReference type="InterPro" id="IPR038765">
    <property type="entry name" value="Papain-like_cys_pep_sf"/>
</dbReference>
<evidence type="ECO:0000256" key="5">
    <source>
        <dbReference type="PIRSR" id="PIRSR005700-1"/>
    </source>
</evidence>
<dbReference type="GO" id="GO:0009636">
    <property type="term" value="P:response to toxic substance"/>
    <property type="evidence" value="ECO:0007669"/>
    <property type="project" value="TreeGrafter"/>
</dbReference>